<evidence type="ECO:0000313" key="2">
    <source>
        <dbReference type="EMBL" id="KAK7328588.1"/>
    </source>
</evidence>
<reference evidence="2 3" key="1">
    <citation type="submission" date="2024-01" db="EMBL/GenBank/DDBJ databases">
        <title>The genomes of 5 underutilized Papilionoideae crops provide insights into root nodulation and disease resistanc.</title>
        <authorList>
            <person name="Jiang F."/>
        </authorList>
    </citation>
    <scope>NUCLEOTIDE SEQUENCE [LARGE SCALE GENOMIC DNA]</scope>
    <source>
        <strain evidence="2">LVBAO_FW01</strain>
        <tissue evidence="2">Leaves</tissue>
    </source>
</reference>
<dbReference type="EMBL" id="JAYMYQ010000005">
    <property type="protein sequence ID" value="KAK7328588.1"/>
    <property type="molecule type" value="Genomic_DNA"/>
</dbReference>
<gene>
    <name evidence="2" type="ORF">VNO77_22700</name>
</gene>
<evidence type="ECO:0000313" key="3">
    <source>
        <dbReference type="Proteomes" id="UP001367508"/>
    </source>
</evidence>
<protein>
    <submittedName>
        <fullName evidence="2">Uncharacterized protein</fullName>
    </submittedName>
</protein>
<evidence type="ECO:0000256" key="1">
    <source>
        <dbReference type="SAM" id="MobiDB-lite"/>
    </source>
</evidence>
<dbReference type="AlphaFoldDB" id="A0AAN9L6C0"/>
<keyword evidence="3" id="KW-1185">Reference proteome</keyword>
<organism evidence="2 3">
    <name type="scientific">Canavalia gladiata</name>
    <name type="common">Sword bean</name>
    <name type="synonym">Dolichos gladiatus</name>
    <dbReference type="NCBI Taxonomy" id="3824"/>
    <lineage>
        <taxon>Eukaryota</taxon>
        <taxon>Viridiplantae</taxon>
        <taxon>Streptophyta</taxon>
        <taxon>Embryophyta</taxon>
        <taxon>Tracheophyta</taxon>
        <taxon>Spermatophyta</taxon>
        <taxon>Magnoliopsida</taxon>
        <taxon>eudicotyledons</taxon>
        <taxon>Gunneridae</taxon>
        <taxon>Pentapetalae</taxon>
        <taxon>rosids</taxon>
        <taxon>fabids</taxon>
        <taxon>Fabales</taxon>
        <taxon>Fabaceae</taxon>
        <taxon>Papilionoideae</taxon>
        <taxon>50 kb inversion clade</taxon>
        <taxon>NPAAA clade</taxon>
        <taxon>indigoferoid/millettioid clade</taxon>
        <taxon>Phaseoleae</taxon>
        <taxon>Canavalia</taxon>
    </lineage>
</organism>
<comment type="caution">
    <text evidence="2">The sequence shown here is derived from an EMBL/GenBank/DDBJ whole genome shotgun (WGS) entry which is preliminary data.</text>
</comment>
<name>A0AAN9L6C0_CANGL</name>
<proteinExistence type="predicted"/>
<accession>A0AAN9L6C0</accession>
<dbReference type="Proteomes" id="UP001367508">
    <property type="component" value="Unassembled WGS sequence"/>
</dbReference>
<feature type="region of interest" description="Disordered" evidence="1">
    <location>
        <begin position="101"/>
        <end position="130"/>
    </location>
</feature>
<sequence>MNFKTPFKDVGTCSACGLHGTPFFISSKMFWWPSPGLIDYFYSSPFVRGSALRMEGPSLHGIHLIQSSLLTQELGQGNNLSPTGLAGLHLTSHYRLASEEDVMPLAKPSNGDDENEPNATIPPNYEIRRP</sequence>